<evidence type="ECO:0000256" key="4">
    <source>
        <dbReference type="ARBA" id="ARBA00007573"/>
    </source>
</evidence>
<accession>A9UUA9</accession>
<evidence type="ECO:0000256" key="15">
    <source>
        <dbReference type="SAM" id="MobiDB-lite"/>
    </source>
</evidence>
<dbReference type="InterPro" id="IPR013761">
    <property type="entry name" value="SAM/pointed_sf"/>
</dbReference>
<dbReference type="Gene3D" id="1.10.150.50">
    <property type="entry name" value="Transcription Factor, Ets-1"/>
    <property type="match status" value="1"/>
</dbReference>
<dbReference type="GO" id="GO:0045087">
    <property type="term" value="P:innate immune response"/>
    <property type="evidence" value="ECO:0007669"/>
    <property type="project" value="UniProtKB-KW"/>
</dbReference>
<evidence type="ECO:0000259" key="16">
    <source>
        <dbReference type="PROSITE" id="PS50003"/>
    </source>
</evidence>
<protein>
    <recommendedName>
        <fullName evidence="7">Elongator complex protein 4</fullName>
        <ecNumber evidence="6">3.2.2.6</ecNumber>
    </recommendedName>
</protein>
<dbReference type="GO" id="GO:0005737">
    <property type="term" value="C:cytoplasm"/>
    <property type="evidence" value="ECO:0000318"/>
    <property type="project" value="GO_Central"/>
</dbReference>
<evidence type="ECO:0000256" key="2">
    <source>
        <dbReference type="ARBA" id="ARBA00004496"/>
    </source>
</evidence>
<comment type="subcellular location">
    <subcellularLocation>
        <location evidence="2">Cytoplasm</location>
    </subcellularLocation>
    <subcellularLocation>
        <location evidence="1">Nucleus</location>
    </subcellularLocation>
</comment>
<dbReference type="CDD" id="cd19494">
    <property type="entry name" value="Elp4"/>
    <property type="match status" value="1"/>
</dbReference>
<dbReference type="SUPFAM" id="SSF48371">
    <property type="entry name" value="ARM repeat"/>
    <property type="match status" value="2"/>
</dbReference>
<evidence type="ECO:0000256" key="6">
    <source>
        <dbReference type="ARBA" id="ARBA00011982"/>
    </source>
</evidence>
<dbReference type="FunFam" id="1.10.150.50:FF:000143">
    <property type="entry name" value="Predicted protein"/>
    <property type="match status" value="1"/>
</dbReference>
<dbReference type="Gene3D" id="3.40.50.10140">
    <property type="entry name" value="Toll/interleukin-1 receptor homology (TIR) domain"/>
    <property type="match status" value="1"/>
</dbReference>
<evidence type="ECO:0000259" key="17">
    <source>
        <dbReference type="PROSITE" id="PS50104"/>
    </source>
</evidence>
<gene>
    <name evidence="18" type="ORF">MONBRDRAFT_23968</name>
</gene>
<dbReference type="PROSITE" id="PS50104">
    <property type="entry name" value="TIR"/>
    <property type="match status" value="1"/>
</dbReference>
<dbReference type="Gene3D" id="2.30.29.30">
    <property type="entry name" value="Pleckstrin-homology domain (PH domain)/Phosphotyrosine-binding domain (PTB)"/>
    <property type="match status" value="1"/>
</dbReference>
<evidence type="ECO:0000256" key="8">
    <source>
        <dbReference type="ARBA" id="ARBA00022490"/>
    </source>
</evidence>
<evidence type="ECO:0000256" key="9">
    <source>
        <dbReference type="ARBA" id="ARBA00022588"/>
    </source>
</evidence>
<evidence type="ECO:0000256" key="12">
    <source>
        <dbReference type="ARBA" id="ARBA00023027"/>
    </source>
</evidence>
<keyword evidence="9" id="KW-0399">Innate immunity</keyword>
<dbReference type="InterPro" id="IPR016024">
    <property type="entry name" value="ARM-type_fold"/>
</dbReference>
<sequence length="2415" mass="268376">MASGFVKRGKRATVARYRATRPSKTHADPRVSTGIASFDYLLDGGLPLGSLTMIEQDNTKAFARSMLKYFTAEAVASGHHLVSVHTDDEPEAFLKDLPLIVSQHRAFPTQPTTDPGPAAPAPALLLRFPCHSFLTTPPPAAAAGVRFANELDVRELDDAEEPTVGEAAGAGTGAPHDMKIAFRYQSLPKVQSLLGAGSKDKYCHTFDLGKPMAREDREAGFLHPIDAYPLLTLPDASTRFAALLSAIREAIPAESAPVGEERPVYRVLLHDFGSLVWQEAEAEAKRELALYQFLFALRGMAQELNLVVLLAVPANQAPSPSTLAAWRGFVDAAFALESFSGTPNEGDPSLSDYHGFFRVRKMMRGTALTYPALETFDLAFKLKRKAMLIEKLHLPPDLAEDVARPQDDGPGFVVHRAHRTGDMAEQEASLAAASIETGVELSEAPYGAQTKLSRHTNLSKRLQNSKPEGDDDDGSQHSSLSTVSSASTMLWEDDAEGLLNERQNFLRDMERDVVLTGYLKKLGDISKPLKEIENPGSARPDHAQVLLLANDAAWRVRYFELEDGMPERLVYYRDDTKRRQKGIIHLGPDARVEPITEDPRFKGPEYFKLVTVKRTYYFKSDHGKDDAQQWREKLSRQNLFEIARGYFCKRGNSRLHLWRQRQYCISASYSGGVLHTYVTKKEKGSKLPVEVTKNKYNLIGHCALLARETDAGEEWLQHDFPTSKKISDFTSARNRKAVNLTVENRGILYLVNNTASQGDEPPMEYVCGTIPQTEAFTSLARAADLSDLKRAIPLLFQGAVSGLFQALHDDFDGIYVHFSGIIHLIQSVFLKMDQVHAKFICLECKPGFHDLLNLLAEPMASHKSSSDLANWINIPDLAGRLADLARQLATLRDDPPVPGQTETVLLDDVQETVSLYLQEKLAPAALNLYYQSAAEPRTIFHGELDAVFNILLACVGDVNCAASLLAHGHYDVLRTLNTLQAAGSAKQHEGARKHLDLLKRIFNHAIASQEITNRRGLTEAQRNREERSRELIREHFQARAIVPLVEALVRIDHTGFDDKGAPTLSCPTLVHILDHYLGFVLELLKHSRNAIAVCLAPSNPLKLLVQQLHAKNADLPLSPIVVTRMTDILLQVLRHRDQATPEEQRQMDAIYTQDIMIPLMSLVYHCLESKTDAIIRACPHNGLLICCALCGYLPLARALCGPGLAELTNVIRLLRTDRKVSFMSTEDAKNALRLLPAVAAHADEDTAIADYLQDEILPALVALCCELPTQAFVGKAVDLISDVIRTLADLAELPAVAAMLCKDDDLRRLLLVCDGPCAADIKGADICLDFLHVLRSLALWIVPVPDLKACQGKRLNDPSRTALLDSPWIYLYLKTLIEPLPAEKHTSLSPQRHATLVSTCTALLLPALTILINCYEQGQSHRESMIGKANAQGARLKLMVICAALMSHHAVATSAARSTNHRLKLGELIDIFERRLDQIPVEDTKHFFFLLHGYTAHNVPTLTTQDDFITTHLAPMCARLCARAADALLHQDGESHAALLAPQRLGPFEFLTFILGNPVVARHICATFPREMTRILECYLDLKDPAPMIWIMEPLKVLAQHTIAADSTDDVIATLFAKSFVRVICQSLEKKRTSDPRVALQALYWCVHVPQAATELATDIHKMTFLNLVEDIDSTQNLSASARTEKSYWVILVLVQLMEHVGTAARPASRLWDGAVVDVPVDGTHDTVSGLSVGKTNAYKILDYLGLVSRTLMGATVRMLLRERGEDAEKTELEIDVCLLLFAIYRLISTSPTDRIAHNICETSDHVAEIINFIRRGTATQSDADTLNVKFWNRQLVDLDVLLNLLSEVYAAVATRSRDTMVSSAIFRTRPVPALLNILRRDFYHLPSLRLNALEILSELARNSAEHCESIFLNDGLPVLIDDLRSGKPEVQSRVASALAFVVDRNRDRLQTFIKLGGVKPLVRELNASSAGSRRALTLLLVNCLNSSEVIADMLVGLDGGPSLVVQLVGRLVEMGTAFSWQREEAQFQLITALALLKCSQHNELRNEFTPEILTKLKAFVPGEVTKEEYEKQARAESLVSMGRQWISGMVDDSNERTGQSNDIRQRAERCETSLNAEHNNKDVQAKMREQSGSYAARVVGASLRNDQLAERLTPEEYSLHMDAFRFYLLRTLADVEASFTIDIGPAVFKPDPRSRFTFKVMISHTWADNDMQLALKIRDYFEEHKIPYWLDKDHMPSSGNIYQGMAQALKECDVVLCLTSRAYENSANCQKELMRAMELKRHVFPCRAENVPLSDATGLMLAGDFYWDLFRPELFEQHMGQVVEAMNKKASSAAIAEPTPAPIVPSKASAQMTNLPSDLQELLQSLKLESYADTLIANGIDEVEILVSLPDEELQRLGFRVGHIMKLRRASPKA</sequence>
<dbReference type="InterPro" id="IPR011989">
    <property type="entry name" value="ARM-like"/>
</dbReference>
<dbReference type="STRING" id="81824.A9UUA9"/>
<dbReference type="InParanoid" id="A9UUA9"/>
<dbReference type="InterPro" id="IPR008728">
    <property type="entry name" value="Elongator_complex_protein_4"/>
</dbReference>
<dbReference type="SUPFAM" id="SSF52200">
    <property type="entry name" value="Toll/Interleukin receptor TIR domain"/>
    <property type="match status" value="1"/>
</dbReference>
<comment type="similarity">
    <text evidence="4">Belongs to the ELP4 family.</text>
</comment>
<evidence type="ECO:0000256" key="13">
    <source>
        <dbReference type="ARBA" id="ARBA00023242"/>
    </source>
</evidence>
<dbReference type="GO" id="GO:0061809">
    <property type="term" value="F:NAD+ nucleosidase activity, cyclic ADP-ribose generating"/>
    <property type="evidence" value="ECO:0007669"/>
    <property type="project" value="UniProtKB-EC"/>
</dbReference>
<keyword evidence="8" id="KW-0963">Cytoplasm</keyword>
<dbReference type="eggNOG" id="KOG3949">
    <property type="taxonomic scope" value="Eukaryota"/>
</dbReference>
<keyword evidence="11" id="KW-0391">Immunity</keyword>
<dbReference type="SMART" id="SM00233">
    <property type="entry name" value="PH"/>
    <property type="match status" value="1"/>
</dbReference>
<keyword evidence="19" id="KW-1185">Reference proteome</keyword>
<evidence type="ECO:0000256" key="1">
    <source>
        <dbReference type="ARBA" id="ARBA00004123"/>
    </source>
</evidence>
<evidence type="ECO:0000256" key="5">
    <source>
        <dbReference type="ARBA" id="ARBA00008291"/>
    </source>
</evidence>
<comment type="similarity">
    <text evidence="5">Belongs to the SARM1 family.</text>
</comment>
<dbReference type="EMBL" id="CH991546">
    <property type="protein sequence ID" value="EDQ90873.1"/>
    <property type="molecule type" value="Genomic_DNA"/>
</dbReference>
<dbReference type="Pfam" id="PF00536">
    <property type="entry name" value="SAM_1"/>
    <property type="match status" value="1"/>
</dbReference>
<name>A9UUA9_MONBE</name>
<keyword evidence="13" id="KW-0539">Nucleus</keyword>
<feature type="domain" description="TIR" evidence="17">
    <location>
        <begin position="2197"/>
        <end position="2327"/>
    </location>
</feature>
<evidence type="ECO:0000313" key="18">
    <source>
        <dbReference type="EMBL" id="EDQ90873.1"/>
    </source>
</evidence>
<reference evidence="18 19" key="1">
    <citation type="journal article" date="2008" name="Nature">
        <title>The genome of the choanoflagellate Monosiga brevicollis and the origin of metazoans.</title>
        <authorList>
            <consortium name="JGI Sequencing"/>
            <person name="King N."/>
            <person name="Westbrook M.J."/>
            <person name="Young S.L."/>
            <person name="Kuo A."/>
            <person name="Abedin M."/>
            <person name="Chapman J."/>
            <person name="Fairclough S."/>
            <person name="Hellsten U."/>
            <person name="Isogai Y."/>
            <person name="Letunic I."/>
            <person name="Marr M."/>
            <person name="Pincus D."/>
            <person name="Putnam N."/>
            <person name="Rokas A."/>
            <person name="Wright K.J."/>
            <person name="Zuzow R."/>
            <person name="Dirks W."/>
            <person name="Good M."/>
            <person name="Goodstein D."/>
            <person name="Lemons D."/>
            <person name="Li W."/>
            <person name="Lyons J.B."/>
            <person name="Morris A."/>
            <person name="Nichols S."/>
            <person name="Richter D.J."/>
            <person name="Salamov A."/>
            <person name="Bork P."/>
            <person name="Lim W.A."/>
            <person name="Manning G."/>
            <person name="Miller W.T."/>
            <person name="McGinnis W."/>
            <person name="Shapiro H."/>
            <person name="Tjian R."/>
            <person name="Grigoriev I.V."/>
            <person name="Rokhsar D."/>
        </authorList>
    </citation>
    <scope>NUCLEOTIDE SEQUENCE [LARGE SCALE GENOMIC DNA]</scope>
    <source>
        <strain evidence="19">MX1 / ATCC 50154</strain>
    </source>
</reference>
<dbReference type="InterPro" id="IPR027417">
    <property type="entry name" value="P-loop_NTPase"/>
</dbReference>
<comment type="pathway">
    <text evidence="3">tRNA modification; 5-methoxycarbonylmethyl-2-thiouridine-tRNA biosynthesis.</text>
</comment>
<dbReference type="GO" id="GO:0002098">
    <property type="term" value="P:tRNA wobble uridine modification"/>
    <property type="evidence" value="ECO:0000318"/>
    <property type="project" value="GO_Central"/>
</dbReference>
<dbReference type="InterPro" id="IPR035897">
    <property type="entry name" value="Toll_tir_struct_dom_sf"/>
</dbReference>
<dbReference type="KEGG" id="mbr:MONBRDRAFT_23968"/>
<dbReference type="RefSeq" id="XP_001744170.1">
    <property type="nucleotide sequence ID" value="XM_001744118.1"/>
</dbReference>
<dbReference type="UniPathway" id="UPA00988"/>
<dbReference type="InterPro" id="IPR000157">
    <property type="entry name" value="TIR_dom"/>
</dbReference>
<evidence type="ECO:0000256" key="11">
    <source>
        <dbReference type="ARBA" id="ARBA00022859"/>
    </source>
</evidence>
<evidence type="ECO:0000313" key="19">
    <source>
        <dbReference type="Proteomes" id="UP000001357"/>
    </source>
</evidence>
<feature type="compositionally biased region" description="Low complexity" evidence="15">
    <location>
        <begin position="476"/>
        <end position="486"/>
    </location>
</feature>
<keyword evidence="12" id="KW-0520">NAD</keyword>
<feature type="region of interest" description="Disordered" evidence="15">
    <location>
        <begin position="447"/>
        <end position="486"/>
    </location>
</feature>
<evidence type="ECO:0000256" key="14">
    <source>
        <dbReference type="ARBA" id="ARBA00047304"/>
    </source>
</evidence>
<dbReference type="Pfam" id="PF05625">
    <property type="entry name" value="PAXNEB"/>
    <property type="match status" value="1"/>
</dbReference>
<dbReference type="SUPFAM" id="SSF50729">
    <property type="entry name" value="PH domain-like"/>
    <property type="match status" value="1"/>
</dbReference>
<dbReference type="PROSITE" id="PS50003">
    <property type="entry name" value="PH_DOMAIN"/>
    <property type="match status" value="1"/>
</dbReference>
<keyword evidence="10" id="KW-0819">tRNA processing</keyword>
<dbReference type="GO" id="GO:0033588">
    <property type="term" value="C:elongator holoenzyme complex"/>
    <property type="evidence" value="ECO:0000318"/>
    <property type="project" value="GO_Central"/>
</dbReference>
<comment type="catalytic activity">
    <reaction evidence="14">
        <text>NAD(+) + H2O = ADP-D-ribose + nicotinamide + H(+)</text>
        <dbReference type="Rhea" id="RHEA:16301"/>
        <dbReference type="ChEBI" id="CHEBI:15377"/>
        <dbReference type="ChEBI" id="CHEBI:15378"/>
        <dbReference type="ChEBI" id="CHEBI:17154"/>
        <dbReference type="ChEBI" id="CHEBI:57540"/>
        <dbReference type="ChEBI" id="CHEBI:57967"/>
        <dbReference type="EC" id="3.2.2.6"/>
    </reaction>
    <physiologicalReaction direction="left-to-right" evidence="14">
        <dbReference type="Rhea" id="RHEA:16302"/>
    </physiologicalReaction>
</comment>
<dbReference type="EC" id="3.2.2.6" evidence="6"/>
<evidence type="ECO:0000256" key="10">
    <source>
        <dbReference type="ARBA" id="ARBA00022694"/>
    </source>
</evidence>
<dbReference type="InterPro" id="IPR001849">
    <property type="entry name" value="PH_domain"/>
</dbReference>
<dbReference type="GO" id="GO:0005634">
    <property type="term" value="C:nucleus"/>
    <property type="evidence" value="ECO:0007669"/>
    <property type="project" value="UniProtKB-SubCell"/>
</dbReference>
<dbReference type="InterPro" id="IPR001660">
    <property type="entry name" value="SAM"/>
</dbReference>
<feature type="domain" description="PH" evidence="16">
    <location>
        <begin position="512"/>
        <end position="639"/>
    </location>
</feature>
<dbReference type="GO" id="GO:0007165">
    <property type="term" value="P:signal transduction"/>
    <property type="evidence" value="ECO:0007669"/>
    <property type="project" value="InterPro"/>
</dbReference>
<dbReference type="Gene3D" id="1.25.10.10">
    <property type="entry name" value="Leucine-rich Repeat Variant"/>
    <property type="match status" value="1"/>
</dbReference>
<proteinExistence type="inferred from homology"/>
<dbReference type="GeneID" id="5889393"/>
<dbReference type="Pfam" id="PF13676">
    <property type="entry name" value="TIR_2"/>
    <property type="match status" value="1"/>
</dbReference>
<dbReference type="PANTHER" id="PTHR12896:SF1">
    <property type="entry name" value="ELONGATOR COMPLEX PROTEIN 4"/>
    <property type="match status" value="1"/>
</dbReference>
<dbReference type="InterPro" id="IPR011993">
    <property type="entry name" value="PH-like_dom_sf"/>
</dbReference>
<evidence type="ECO:0000256" key="7">
    <source>
        <dbReference type="ARBA" id="ARBA00020265"/>
    </source>
</evidence>
<evidence type="ECO:0000256" key="3">
    <source>
        <dbReference type="ARBA" id="ARBA00005043"/>
    </source>
</evidence>
<dbReference type="FunFam" id="2.30.29.30:FF:000754">
    <property type="entry name" value="Predicted protein"/>
    <property type="match status" value="1"/>
</dbReference>
<dbReference type="PANTHER" id="PTHR12896">
    <property type="entry name" value="PAX6 NEIGHBOR PROTEIN PAXNEB"/>
    <property type="match status" value="1"/>
</dbReference>
<dbReference type="SUPFAM" id="SSF47769">
    <property type="entry name" value="SAM/Pointed domain"/>
    <property type="match status" value="1"/>
</dbReference>
<dbReference type="Proteomes" id="UP000001357">
    <property type="component" value="Unassembled WGS sequence"/>
</dbReference>
<organism evidence="18 19">
    <name type="scientific">Monosiga brevicollis</name>
    <name type="common">Choanoflagellate</name>
    <dbReference type="NCBI Taxonomy" id="81824"/>
    <lineage>
        <taxon>Eukaryota</taxon>
        <taxon>Choanoflagellata</taxon>
        <taxon>Craspedida</taxon>
        <taxon>Salpingoecidae</taxon>
        <taxon>Monosiga</taxon>
    </lineage>
</organism>
<dbReference type="Gene3D" id="3.40.50.300">
    <property type="entry name" value="P-loop containing nucleotide triphosphate hydrolases"/>
    <property type="match status" value="1"/>
</dbReference>